<proteinExistence type="inferred from homology"/>
<keyword evidence="11" id="KW-1185">Reference proteome</keyword>
<feature type="region of interest" description="Disordered" evidence="7">
    <location>
        <begin position="1128"/>
        <end position="1174"/>
    </location>
</feature>
<feature type="compositionally biased region" description="Low complexity" evidence="7">
    <location>
        <begin position="1130"/>
        <end position="1145"/>
    </location>
</feature>
<keyword evidence="3 8" id="KW-0812">Transmembrane</keyword>
<dbReference type="Proteomes" id="UP001381693">
    <property type="component" value="Unassembled WGS sequence"/>
</dbReference>
<comment type="similarity">
    <text evidence="2">Belongs to the ric-3 family.</text>
</comment>
<dbReference type="GO" id="GO:0043005">
    <property type="term" value="C:neuron projection"/>
    <property type="evidence" value="ECO:0007669"/>
    <property type="project" value="TreeGrafter"/>
</dbReference>
<feature type="region of interest" description="Disordered" evidence="7">
    <location>
        <begin position="760"/>
        <end position="779"/>
    </location>
</feature>
<feature type="region of interest" description="Disordered" evidence="7">
    <location>
        <begin position="103"/>
        <end position="124"/>
    </location>
</feature>
<evidence type="ECO:0000256" key="7">
    <source>
        <dbReference type="SAM" id="MobiDB-lite"/>
    </source>
</evidence>
<feature type="region of interest" description="Disordered" evidence="7">
    <location>
        <begin position="222"/>
        <end position="255"/>
    </location>
</feature>
<keyword evidence="6 8" id="KW-0472">Membrane</keyword>
<dbReference type="PANTHER" id="PTHR21723:SF3">
    <property type="entry name" value="PROTEIN RIC-3"/>
    <property type="match status" value="1"/>
</dbReference>
<evidence type="ECO:0000256" key="8">
    <source>
        <dbReference type="SAM" id="Phobius"/>
    </source>
</evidence>
<feature type="region of interest" description="Disordered" evidence="7">
    <location>
        <begin position="31"/>
        <end position="54"/>
    </location>
</feature>
<gene>
    <name evidence="10" type="ORF">SK128_018217</name>
</gene>
<evidence type="ECO:0000256" key="3">
    <source>
        <dbReference type="ARBA" id="ARBA00022692"/>
    </source>
</evidence>
<evidence type="ECO:0000256" key="2">
    <source>
        <dbReference type="ARBA" id="ARBA00008538"/>
    </source>
</evidence>
<dbReference type="GO" id="GO:0034394">
    <property type="term" value="P:protein localization to cell surface"/>
    <property type="evidence" value="ECO:0007669"/>
    <property type="project" value="TreeGrafter"/>
</dbReference>
<protein>
    <recommendedName>
        <fullName evidence="9">Resistance to inhibitors of cholinesterase protein 3 N-terminal domain-containing protein</fullName>
    </recommendedName>
</protein>
<dbReference type="PANTHER" id="PTHR21723">
    <property type="entry name" value="RESISTANCE TO INHIBITORS OF CHOLINESTERASE PROTEIN 3 RIC3"/>
    <property type="match status" value="1"/>
</dbReference>
<feature type="transmembrane region" description="Helical" evidence="8">
    <location>
        <begin position="164"/>
        <end position="186"/>
    </location>
</feature>
<feature type="compositionally biased region" description="Basic and acidic residues" evidence="7">
    <location>
        <begin position="1049"/>
        <end position="1061"/>
    </location>
</feature>
<feature type="compositionally biased region" description="Basic and acidic residues" evidence="7">
    <location>
        <begin position="1263"/>
        <end position="1301"/>
    </location>
</feature>
<dbReference type="EMBL" id="JAXCGZ010022660">
    <property type="protein sequence ID" value="KAK7028092.1"/>
    <property type="molecule type" value="Genomic_DNA"/>
</dbReference>
<dbReference type="GO" id="GO:0007271">
    <property type="term" value="P:synaptic transmission, cholinergic"/>
    <property type="evidence" value="ECO:0007669"/>
    <property type="project" value="TreeGrafter"/>
</dbReference>
<evidence type="ECO:0000313" key="11">
    <source>
        <dbReference type="Proteomes" id="UP001381693"/>
    </source>
</evidence>
<evidence type="ECO:0000313" key="10">
    <source>
        <dbReference type="EMBL" id="KAK7028092.1"/>
    </source>
</evidence>
<comment type="subcellular location">
    <subcellularLocation>
        <location evidence="1">Endoplasmic reticulum membrane</location>
    </subcellularLocation>
</comment>
<name>A0AAN8WP23_HALRR</name>
<keyword evidence="5 8" id="KW-1133">Transmembrane helix</keyword>
<dbReference type="GO" id="GO:0005789">
    <property type="term" value="C:endoplasmic reticulum membrane"/>
    <property type="evidence" value="ECO:0007669"/>
    <property type="project" value="UniProtKB-SubCell"/>
</dbReference>
<evidence type="ECO:0000256" key="1">
    <source>
        <dbReference type="ARBA" id="ARBA00004586"/>
    </source>
</evidence>
<feature type="compositionally biased region" description="Acidic residues" evidence="7">
    <location>
        <begin position="1302"/>
        <end position="1323"/>
    </location>
</feature>
<feature type="region of interest" description="Disordered" evidence="7">
    <location>
        <begin position="1212"/>
        <end position="1360"/>
    </location>
</feature>
<dbReference type="InterPro" id="IPR032763">
    <property type="entry name" value="RIC3_N"/>
</dbReference>
<feature type="compositionally biased region" description="Low complexity" evidence="7">
    <location>
        <begin position="339"/>
        <end position="356"/>
    </location>
</feature>
<evidence type="ECO:0000256" key="5">
    <source>
        <dbReference type="ARBA" id="ARBA00022989"/>
    </source>
</evidence>
<evidence type="ECO:0000256" key="4">
    <source>
        <dbReference type="ARBA" id="ARBA00022824"/>
    </source>
</evidence>
<dbReference type="GO" id="GO:0045202">
    <property type="term" value="C:synapse"/>
    <property type="evidence" value="ECO:0007669"/>
    <property type="project" value="GOC"/>
</dbReference>
<dbReference type="Pfam" id="PF15361">
    <property type="entry name" value="RIC3"/>
    <property type="match status" value="1"/>
</dbReference>
<feature type="domain" description="Resistance to inhibitors of cholinesterase protein 3 N-terminal" evidence="9">
    <location>
        <begin position="130"/>
        <end position="275"/>
    </location>
</feature>
<feature type="compositionally biased region" description="Basic and acidic residues" evidence="7">
    <location>
        <begin position="223"/>
        <end position="237"/>
    </location>
</feature>
<feature type="compositionally biased region" description="Polar residues" evidence="7">
    <location>
        <begin position="1236"/>
        <end position="1254"/>
    </location>
</feature>
<evidence type="ECO:0000256" key="6">
    <source>
        <dbReference type="ARBA" id="ARBA00023136"/>
    </source>
</evidence>
<feature type="region of interest" description="Disordered" evidence="7">
    <location>
        <begin position="554"/>
        <end position="590"/>
    </location>
</feature>
<dbReference type="InterPro" id="IPR026160">
    <property type="entry name" value="Ric3"/>
</dbReference>
<feature type="region of interest" description="Disordered" evidence="7">
    <location>
        <begin position="1038"/>
        <end position="1061"/>
    </location>
</feature>
<comment type="caution">
    <text evidence="10">The sequence shown here is derived from an EMBL/GenBank/DDBJ whole genome shotgun (WGS) entry which is preliminary data.</text>
</comment>
<keyword evidence="4" id="KW-0256">Endoplasmic reticulum</keyword>
<accession>A0AAN8WP23</accession>
<feature type="region of interest" description="Disordered" evidence="7">
    <location>
        <begin position="324"/>
        <end position="356"/>
    </location>
</feature>
<evidence type="ECO:0000259" key="9">
    <source>
        <dbReference type="Pfam" id="PF15361"/>
    </source>
</evidence>
<reference evidence="10 11" key="1">
    <citation type="submission" date="2023-11" db="EMBL/GenBank/DDBJ databases">
        <title>Halocaridina rubra genome assembly.</title>
        <authorList>
            <person name="Smith C."/>
        </authorList>
    </citation>
    <scope>NUCLEOTIDE SEQUENCE [LARGE SCALE GENOMIC DNA]</scope>
    <source>
        <strain evidence="10">EP-1</strain>
        <tissue evidence="10">Whole</tissue>
    </source>
</reference>
<dbReference type="GO" id="GO:0043025">
    <property type="term" value="C:neuronal cell body"/>
    <property type="evidence" value="ECO:0007669"/>
    <property type="project" value="TreeGrafter"/>
</dbReference>
<organism evidence="10 11">
    <name type="scientific">Halocaridina rubra</name>
    <name type="common">Hawaiian red shrimp</name>
    <dbReference type="NCBI Taxonomy" id="373956"/>
    <lineage>
        <taxon>Eukaryota</taxon>
        <taxon>Metazoa</taxon>
        <taxon>Ecdysozoa</taxon>
        <taxon>Arthropoda</taxon>
        <taxon>Crustacea</taxon>
        <taxon>Multicrustacea</taxon>
        <taxon>Malacostraca</taxon>
        <taxon>Eumalacostraca</taxon>
        <taxon>Eucarida</taxon>
        <taxon>Decapoda</taxon>
        <taxon>Pleocyemata</taxon>
        <taxon>Caridea</taxon>
        <taxon>Atyoidea</taxon>
        <taxon>Atyidae</taxon>
        <taxon>Halocaridina</taxon>
    </lineage>
</organism>
<sequence>MVQVFLPKIHRMRRRIRRQLKHQRRLLEDAASHFQDPGSNWGAPGESQDFAGEMPHPSWFQEAVSDKEGLDLMECPADLITCPADPQDMAESVRPRGHFQEVPHSKGHDNPGIMHDSHRHSQNHHGEACINIAPGPMPGVRPPMGGAGGIVPPPQTKGSGAMGIIMPLYTVGIVVFFVYTIMKVLFKKGQEDDKTPKLRDFGMDPEYRKYVFAEEYLDNNDISTKEQMRRQNREESRSRKKAQAEQPPESKIEDEQLDQLRRRLEETEKAMERLMCQMGSVTDKLTAAKITEVLSQAQAQAKILKIGLDTVLESAAASAAAAKKKEEVGEMTSEEDLTSSEALTTTLSEETSLPGSLRQHLEDIQVEPLSSYSELLAEAGHLPQDLAFSLGLAVDSSLPEKIITTLDSFEFQETPVGATSLEPFVSGDRTVIQLQELKDDDFALAKETGFPGSGLAEAEKISPFHEENNEDSLLTKDHENIETNCKDERAQLADSHGIKNDNEQMNIAVIAENVQLLANVEQLVSNEDNLDMASPALENEYRNEPQTDEVMIPVTPAPKDITPKPPSPTPVAQEQSGEAVEEGSSEATETGADISDLHSFAEENQSPAQAALKEIDGVKSEAKLNEDLDDESESVCKGQGTQTSFAYALPTPLTESKEYGTQTEKEQGVAVLGLNTSFRHDENGIETKGNSQGPVSSHEVTEILLDALLPSETQLLVRDAQVVGSTPMQDIEIEASEAGAVPCIVTSNVSLAFLGLEQRDDITPSPTNNSTLIADERTPDIVQEENTDKQQPSEGPADLHIDAVPTETVSPSKVCNDISSLSTVQEEPDIPVFSSTGEAAGQEMPCQMSSTTQQVVIDNVQHSECIIPTSEGTVLTDITTTIKESTYKPESTLPTQSTCEPSPIEILKFPQQEHSNLEVVELIEPSPSDTLPLCEAGIHDTEKEFPKMSVNTLQNISSPPLEVDTIREHNAVQVVDCEKVSDNVMLHQNYNDLKQTLQSAISESEEKLSDDEEFSSQLNAKTELTVDDAIEKPLNEVLARPSSPLPPHIPDDEKNEVSSDVKQDVVVPQYPVSSSLEAIAEAVAAATTRAALDLLATTAINELRPLEETHTTTSKACFLTEEVSLDQSPVSTDESSTATTVVAVSDTEETGSPDTRPKETEKPLTNGRSTTEAPTIYVATVSHTPSGSPSSTPEVELSGEAVEAALAEAAQEEIVSNSSMTKSLIHEKSAIMEGSGATTPSPKNEDSPTSSKGSSPDMDEYEVITKVEDQANSSTKEKTSREHTSMTSEDKKVKPPSKETQEKEEEEEVKEENDEEPDLEDEEKGEKRVHSNDYKKQSVDSSSKDKSANIADQTEESDYE</sequence>
<feature type="compositionally biased region" description="Basic and acidic residues" evidence="7">
    <location>
        <begin position="1324"/>
        <end position="1347"/>
    </location>
</feature>